<reference evidence="3" key="1">
    <citation type="submission" date="2016-10" db="EMBL/GenBank/DDBJ databases">
        <authorList>
            <person name="Varghese N."/>
            <person name="Submissions S."/>
        </authorList>
    </citation>
    <scope>NUCLEOTIDE SEQUENCE [LARGE SCALE GENOMIC DNA]</scope>
    <source>
        <strain evidence="3">DSM 46838</strain>
    </source>
</reference>
<dbReference type="EMBL" id="FOND01000008">
    <property type="protein sequence ID" value="SFF06255.1"/>
    <property type="molecule type" value="Genomic_DNA"/>
</dbReference>
<dbReference type="Proteomes" id="UP000198589">
    <property type="component" value="Unassembled WGS sequence"/>
</dbReference>
<evidence type="ECO:0000256" key="1">
    <source>
        <dbReference type="SAM" id="MobiDB-lite"/>
    </source>
</evidence>
<evidence type="ECO:0000313" key="2">
    <source>
        <dbReference type="EMBL" id="SFF06255.1"/>
    </source>
</evidence>
<gene>
    <name evidence="2" type="ORF">SAMN05216574_108149</name>
</gene>
<dbReference type="SUPFAM" id="SSF69118">
    <property type="entry name" value="AhpD-like"/>
    <property type="match status" value="1"/>
</dbReference>
<dbReference type="RefSeq" id="WP_217640694.1">
    <property type="nucleotide sequence ID" value="NZ_FOND01000008.1"/>
</dbReference>
<organism evidence="2 3">
    <name type="scientific">Blastococcus tunisiensis</name>
    <dbReference type="NCBI Taxonomy" id="1798228"/>
    <lineage>
        <taxon>Bacteria</taxon>
        <taxon>Bacillati</taxon>
        <taxon>Actinomycetota</taxon>
        <taxon>Actinomycetes</taxon>
        <taxon>Geodermatophilales</taxon>
        <taxon>Geodermatophilaceae</taxon>
        <taxon>Blastococcus</taxon>
    </lineage>
</organism>
<keyword evidence="3" id="KW-1185">Reference proteome</keyword>
<dbReference type="AlphaFoldDB" id="A0A1I2FLS4"/>
<feature type="region of interest" description="Disordered" evidence="1">
    <location>
        <begin position="1"/>
        <end position="21"/>
    </location>
</feature>
<accession>A0A1I2FLS4</accession>
<proteinExistence type="predicted"/>
<sequence length="207" mass="21694">MTVDETPPDTGFLRPAGPSPGAERLFAEDRRDVGYVMNLSHVWAHQPDAHDAFMDLLGQASAAAGLSFRQRAVLVAASAGALGDPHCSLAWGKRLAEEVGDDVAAAVLRGEDGGLTAADAALARWARRLARDPNGTTPRDVQQLRDCGLDDAQIAAMTLYVALRIAFSTVNDALGARPDRRLVEAAPAAVHSAVSYGRPTAAGDSQA</sequence>
<protein>
    <recommendedName>
        <fullName evidence="4">Alkylhydroperoxidase family enzyme, contains CxxC motif</fullName>
    </recommendedName>
</protein>
<dbReference type="PANTHER" id="PTHR35446">
    <property type="entry name" value="SI:CH211-175M2.5"/>
    <property type="match status" value="1"/>
</dbReference>
<dbReference type="PANTHER" id="PTHR35446:SF2">
    <property type="entry name" value="CARBOXYMUCONOLACTONE DECARBOXYLASE-LIKE DOMAIN-CONTAINING PROTEIN"/>
    <property type="match status" value="1"/>
</dbReference>
<dbReference type="STRING" id="1798228.SAMN05216574_108149"/>
<evidence type="ECO:0000313" key="3">
    <source>
        <dbReference type="Proteomes" id="UP000198589"/>
    </source>
</evidence>
<evidence type="ECO:0008006" key="4">
    <source>
        <dbReference type="Google" id="ProtNLM"/>
    </source>
</evidence>
<dbReference type="Gene3D" id="1.20.1290.10">
    <property type="entry name" value="AhpD-like"/>
    <property type="match status" value="1"/>
</dbReference>
<name>A0A1I2FLS4_9ACTN</name>
<dbReference type="InterPro" id="IPR029032">
    <property type="entry name" value="AhpD-like"/>
</dbReference>